<feature type="binding site" evidence="14">
    <location>
        <position position="153"/>
    </location>
    <ligand>
        <name>NAD(+)</name>
        <dbReference type="ChEBI" id="CHEBI:57540"/>
    </ligand>
</feature>
<comment type="subcellular location">
    <subcellularLocation>
        <location evidence="14">Cytoplasm</location>
    </subcellularLocation>
</comment>
<comment type="cofactor">
    <cofactor evidence="3">
        <name>Zn(2+)</name>
        <dbReference type="ChEBI" id="CHEBI:29105"/>
    </cofactor>
</comment>
<evidence type="ECO:0000256" key="3">
    <source>
        <dbReference type="ARBA" id="ARBA00001947"/>
    </source>
</evidence>
<dbReference type="AlphaFoldDB" id="A0A179IU96"/>
<comment type="caution">
    <text evidence="19">The sequence shown here is derived from an EMBL/GenBank/DDBJ whole genome shotgun (WGS) entry which is preliminary data.</text>
</comment>
<dbReference type="FunFam" id="3.40.50.1970:FF:000007">
    <property type="entry name" value="Pentafunctional AROM polypeptide"/>
    <property type="match status" value="1"/>
</dbReference>
<dbReference type="Gene3D" id="1.20.1090.10">
    <property type="entry name" value="Dehydroquinate synthase-like - alpha domain"/>
    <property type="match status" value="1"/>
</dbReference>
<keyword evidence="11 14" id="KW-0057">Aromatic amino acid biosynthesis</keyword>
<dbReference type="InterPro" id="IPR030960">
    <property type="entry name" value="DHQS/DOIS_N"/>
</dbReference>
<evidence type="ECO:0000256" key="12">
    <source>
        <dbReference type="ARBA" id="ARBA00023239"/>
    </source>
</evidence>
<comment type="caution">
    <text evidence="14">Lacks conserved residue(s) required for the propagation of feature annotation.</text>
</comment>
<dbReference type="GO" id="GO:0046872">
    <property type="term" value="F:metal ion binding"/>
    <property type="evidence" value="ECO:0007669"/>
    <property type="project" value="UniProtKB-KW"/>
</dbReference>
<protein>
    <recommendedName>
        <fullName evidence="5 14">3-dehydroquinate synthase</fullName>
        <shortName evidence="14">DHQS</shortName>
        <ecNumber evidence="5 14">4.2.3.4</ecNumber>
    </recommendedName>
</protein>
<evidence type="ECO:0000313" key="20">
    <source>
        <dbReference type="Proteomes" id="UP000243024"/>
    </source>
</evidence>
<dbReference type="GO" id="GO:0000166">
    <property type="term" value="F:nucleotide binding"/>
    <property type="evidence" value="ECO:0007669"/>
    <property type="project" value="UniProtKB-KW"/>
</dbReference>
<dbReference type="NCBIfam" id="TIGR01357">
    <property type="entry name" value="aroB"/>
    <property type="match status" value="1"/>
</dbReference>
<feature type="transmembrane region" description="Helical" evidence="16">
    <location>
        <begin position="101"/>
        <end position="122"/>
    </location>
</feature>
<dbReference type="GO" id="GO:0009423">
    <property type="term" value="P:chorismate biosynthetic process"/>
    <property type="evidence" value="ECO:0007669"/>
    <property type="project" value="UniProtKB-UniRule"/>
</dbReference>
<proteinExistence type="inferred from homology"/>
<evidence type="ECO:0000256" key="5">
    <source>
        <dbReference type="ARBA" id="ARBA00013031"/>
    </source>
</evidence>
<dbReference type="GO" id="GO:0003856">
    <property type="term" value="F:3-dehydroquinate synthase activity"/>
    <property type="evidence" value="ECO:0007669"/>
    <property type="project" value="UniProtKB-UniRule"/>
</dbReference>
<evidence type="ECO:0000256" key="10">
    <source>
        <dbReference type="ARBA" id="ARBA00023027"/>
    </source>
</evidence>
<evidence type="ECO:0000256" key="13">
    <source>
        <dbReference type="ARBA" id="ARBA00023285"/>
    </source>
</evidence>
<feature type="region of interest" description="Disordered" evidence="15">
    <location>
        <begin position="384"/>
        <end position="456"/>
    </location>
</feature>
<dbReference type="CDD" id="cd08195">
    <property type="entry name" value="DHQS"/>
    <property type="match status" value="1"/>
</dbReference>
<dbReference type="GO" id="GO:0008652">
    <property type="term" value="P:amino acid biosynthetic process"/>
    <property type="evidence" value="ECO:0007669"/>
    <property type="project" value="UniProtKB-KW"/>
</dbReference>
<dbReference type="InterPro" id="IPR050071">
    <property type="entry name" value="Dehydroquinate_synthase"/>
</dbReference>
<evidence type="ECO:0000256" key="2">
    <source>
        <dbReference type="ARBA" id="ARBA00001911"/>
    </source>
</evidence>
<reference evidence="19 20" key="1">
    <citation type="submission" date="2015-09" db="EMBL/GenBank/DDBJ databases">
        <title>Draft genome sequence of Hydrogenibacillus schlegelii DSM 2000.</title>
        <authorList>
            <person name="Hemp J."/>
        </authorList>
    </citation>
    <scope>NUCLEOTIDE SEQUENCE [LARGE SCALE GENOMIC DNA]</scope>
    <source>
        <strain evidence="19 20">MA 48</strain>
    </source>
</reference>
<evidence type="ECO:0000256" key="7">
    <source>
        <dbReference type="ARBA" id="ARBA00022723"/>
    </source>
</evidence>
<dbReference type="RefSeq" id="WP_066197720.1">
    <property type="nucleotide sequence ID" value="NZ_CBCSAS010000003.1"/>
</dbReference>
<evidence type="ECO:0000259" key="18">
    <source>
        <dbReference type="Pfam" id="PF24621"/>
    </source>
</evidence>
<organism evidence="19 20">
    <name type="scientific">Hydrogenibacillus schlegelii</name>
    <name type="common">Bacillus schlegelii</name>
    <dbReference type="NCBI Taxonomy" id="1484"/>
    <lineage>
        <taxon>Bacteria</taxon>
        <taxon>Bacillati</taxon>
        <taxon>Bacillota</taxon>
        <taxon>Bacilli</taxon>
        <taxon>Bacillales</taxon>
        <taxon>Bacillales Family X. Incertae Sedis</taxon>
        <taxon>Hydrogenibacillus</taxon>
    </lineage>
</organism>
<evidence type="ECO:0000256" key="1">
    <source>
        <dbReference type="ARBA" id="ARBA00001393"/>
    </source>
</evidence>
<dbReference type="Proteomes" id="UP000243024">
    <property type="component" value="Unassembled WGS sequence"/>
</dbReference>
<keyword evidence="8 14" id="KW-0547">Nucleotide-binding</keyword>
<dbReference type="OrthoDB" id="9806583at2"/>
<feature type="domain" description="3-dehydroquinate synthase N-terminal" evidence="17">
    <location>
        <begin position="71"/>
        <end position="181"/>
    </location>
</feature>
<keyword evidence="7 14" id="KW-0479">Metal-binding</keyword>
<keyword evidence="20" id="KW-1185">Reference proteome</keyword>
<dbReference type="HAMAP" id="MF_00110">
    <property type="entry name" value="DHQ_synthase"/>
    <property type="match status" value="1"/>
</dbReference>
<gene>
    <name evidence="14" type="primary">aroB</name>
    <name evidence="19" type="ORF">SA87_11610</name>
</gene>
<dbReference type="Pfam" id="PF01761">
    <property type="entry name" value="DHQ_synthase"/>
    <property type="match status" value="1"/>
</dbReference>
<keyword evidence="14" id="KW-0963">Cytoplasm</keyword>
<keyword evidence="12 14" id="KW-0456">Lyase</keyword>
<dbReference type="GO" id="GO:0005737">
    <property type="term" value="C:cytoplasm"/>
    <property type="evidence" value="ECO:0007669"/>
    <property type="project" value="UniProtKB-SubCell"/>
</dbReference>
<feature type="binding site" evidence="14">
    <location>
        <begin position="132"/>
        <end position="133"/>
    </location>
    <ligand>
        <name>NAD(+)</name>
        <dbReference type="ChEBI" id="CHEBI:57540"/>
    </ligand>
</feature>
<dbReference type="InterPro" id="IPR016037">
    <property type="entry name" value="DHQ_synth_AroB"/>
</dbReference>
<keyword evidence="13 14" id="KW-0170">Cobalt</keyword>
<feature type="binding site" evidence="14">
    <location>
        <position position="267"/>
    </location>
    <ligand>
        <name>Zn(2+)</name>
        <dbReference type="ChEBI" id="CHEBI:29105"/>
    </ligand>
</feature>
<evidence type="ECO:0000256" key="11">
    <source>
        <dbReference type="ARBA" id="ARBA00023141"/>
    </source>
</evidence>
<keyword evidence="16" id="KW-0812">Transmembrane</keyword>
<feature type="binding site" evidence="14">
    <location>
        <position position="144"/>
    </location>
    <ligand>
        <name>NAD(+)</name>
        <dbReference type="ChEBI" id="CHEBI:57540"/>
    </ligand>
</feature>
<keyword evidence="16" id="KW-0472">Membrane</keyword>
<evidence type="ECO:0000256" key="16">
    <source>
        <dbReference type="SAM" id="Phobius"/>
    </source>
</evidence>
<dbReference type="EC" id="4.2.3.4" evidence="5 14"/>
<feature type="binding site" evidence="14">
    <location>
        <begin position="108"/>
        <end position="112"/>
    </location>
    <ligand>
        <name>NAD(+)</name>
        <dbReference type="ChEBI" id="CHEBI:57540"/>
    </ligand>
</feature>
<comment type="pathway">
    <text evidence="4 14">Metabolic intermediate biosynthesis; chorismate biosynthesis; chorismate from D-erythrose 4-phosphate and phosphoenolpyruvate: step 2/7.</text>
</comment>
<keyword evidence="16" id="KW-1133">Transmembrane helix</keyword>
<comment type="cofactor">
    <cofactor evidence="14">
        <name>Co(2+)</name>
        <dbReference type="ChEBI" id="CHEBI:48828"/>
    </cofactor>
    <cofactor evidence="14">
        <name>Zn(2+)</name>
        <dbReference type="ChEBI" id="CHEBI:29105"/>
    </cofactor>
    <text evidence="14">Binds 1 divalent metal cation per subunit. Can use either Co(2+) or Zn(2+).</text>
</comment>
<sequence length="456" mass="46580">MTTLWVAYEGVRYPVVVRAGLFQELGRELDALGVDRARPLFVLSDEAVGALYGARVEAALRSAGYAVARYDVPAGERSKSLATLKAVTGAMLRAGIDRRGVLLALGGGVVGDLGGFAAAVYMRGIEYVQLPTTILAHDASVGGKVAVNHPLAKNILGAFYPPLAVLYDVAALRTLPPREVRSGYAELIKHALLSDAAFVAWLHQAAGALLRLDPIVTAEALVRGIAVKAAIVADDPKESRGVRERLNVGHTVAHALEAAEGFGGLLHGEAVAVGLVWETALAVELGRASPALLTEVVRLVRAFGLPATPAEAAAAGLLRRAADAAAWATFMRYDKKNRGRGVRFALLSAPGAVALVDVSPEALTDALAGALRRAEEAARAIPAPEGAVRLAPPHGGPDAAVDGTPLGSGSEPATGRMSTGGSPDAAAGRTPAAGPGSPAGASAERAPAGPVAEEEG</sequence>
<dbReference type="UniPathway" id="UPA00053">
    <property type="reaction ID" value="UER00085"/>
</dbReference>
<feature type="binding site" evidence="14">
    <location>
        <position position="186"/>
    </location>
    <ligand>
        <name>Zn(2+)</name>
        <dbReference type="ChEBI" id="CHEBI:29105"/>
    </ligand>
</feature>
<keyword evidence="10 14" id="KW-0520">NAD</keyword>
<dbReference type="SUPFAM" id="SSF56796">
    <property type="entry name" value="Dehydroquinate synthase-like"/>
    <property type="match status" value="1"/>
</dbReference>
<evidence type="ECO:0000259" key="17">
    <source>
        <dbReference type="Pfam" id="PF01761"/>
    </source>
</evidence>
<evidence type="ECO:0000256" key="6">
    <source>
        <dbReference type="ARBA" id="ARBA00022605"/>
    </source>
</evidence>
<accession>A0A179IU96</accession>
<evidence type="ECO:0000313" key="19">
    <source>
        <dbReference type="EMBL" id="OAR05522.1"/>
    </source>
</evidence>
<dbReference type="STRING" id="1484.SA87_11610"/>
<evidence type="ECO:0000256" key="8">
    <source>
        <dbReference type="ARBA" id="ARBA00022741"/>
    </source>
</evidence>
<evidence type="ECO:0000256" key="4">
    <source>
        <dbReference type="ARBA" id="ARBA00004661"/>
    </source>
</evidence>
<keyword evidence="6 14" id="KW-0028">Amino-acid biosynthesis</keyword>
<evidence type="ECO:0000256" key="9">
    <source>
        <dbReference type="ARBA" id="ARBA00022833"/>
    </source>
</evidence>
<keyword evidence="9 14" id="KW-0862">Zinc</keyword>
<evidence type="ECO:0000256" key="14">
    <source>
        <dbReference type="HAMAP-Rule" id="MF_00110"/>
    </source>
</evidence>
<dbReference type="GO" id="GO:0009073">
    <property type="term" value="P:aromatic amino acid family biosynthetic process"/>
    <property type="evidence" value="ECO:0007669"/>
    <property type="project" value="UniProtKB-KW"/>
</dbReference>
<feature type="compositionally biased region" description="Low complexity" evidence="15">
    <location>
        <begin position="425"/>
        <end position="450"/>
    </location>
</feature>
<dbReference type="EMBL" id="JXBB01000001">
    <property type="protein sequence ID" value="OAR05522.1"/>
    <property type="molecule type" value="Genomic_DNA"/>
</dbReference>
<name>A0A179IU96_HYDSH</name>
<dbReference type="InterPro" id="IPR056179">
    <property type="entry name" value="DHQS_C"/>
</dbReference>
<comment type="catalytic activity">
    <reaction evidence="1 14">
        <text>7-phospho-2-dehydro-3-deoxy-D-arabino-heptonate = 3-dehydroquinate + phosphate</text>
        <dbReference type="Rhea" id="RHEA:21968"/>
        <dbReference type="ChEBI" id="CHEBI:32364"/>
        <dbReference type="ChEBI" id="CHEBI:43474"/>
        <dbReference type="ChEBI" id="CHEBI:58394"/>
        <dbReference type="EC" id="4.2.3.4"/>
    </reaction>
</comment>
<feature type="domain" description="3-dehydroquinate synthase C-terminal" evidence="18">
    <location>
        <begin position="183"/>
        <end position="337"/>
    </location>
</feature>
<dbReference type="PANTHER" id="PTHR43622:SF7">
    <property type="entry name" value="3-DEHYDROQUINATE SYNTHASE, CHLOROPLASTIC"/>
    <property type="match status" value="1"/>
</dbReference>
<comment type="function">
    <text evidence="14">Catalyzes the conversion of 3-deoxy-D-arabino-heptulosonate 7-phosphate (DAHP) to dehydroquinate (DHQ).</text>
</comment>
<dbReference type="Pfam" id="PF24621">
    <property type="entry name" value="DHQS_C"/>
    <property type="match status" value="1"/>
</dbReference>
<feature type="binding site" evidence="14">
    <location>
        <position position="250"/>
    </location>
    <ligand>
        <name>Zn(2+)</name>
        <dbReference type="ChEBI" id="CHEBI:29105"/>
    </ligand>
</feature>
<evidence type="ECO:0000256" key="15">
    <source>
        <dbReference type="SAM" id="MobiDB-lite"/>
    </source>
</evidence>
<dbReference type="PANTHER" id="PTHR43622">
    <property type="entry name" value="3-DEHYDROQUINATE SYNTHASE"/>
    <property type="match status" value="1"/>
</dbReference>
<comment type="cofactor">
    <cofactor evidence="2 14">
        <name>NAD(+)</name>
        <dbReference type="ChEBI" id="CHEBI:57540"/>
    </cofactor>
</comment>
<dbReference type="Gene3D" id="3.40.50.1970">
    <property type="match status" value="1"/>
</dbReference>
<comment type="similarity">
    <text evidence="14">Belongs to the sugar phosphate cyclases superfamily. Dehydroquinate synthase family.</text>
</comment>